<evidence type="ECO:0000256" key="5">
    <source>
        <dbReference type="ARBA" id="ARBA00022989"/>
    </source>
</evidence>
<keyword evidence="11" id="KW-1185">Reference proteome</keyword>
<dbReference type="Gene3D" id="1.10.3720.10">
    <property type="entry name" value="MetI-like"/>
    <property type="match status" value="1"/>
</dbReference>
<organism evidence="10 11">
    <name type="scientific">Microbacterium marinum</name>
    <dbReference type="NCBI Taxonomy" id="421115"/>
    <lineage>
        <taxon>Bacteria</taxon>
        <taxon>Bacillati</taxon>
        <taxon>Actinomycetota</taxon>
        <taxon>Actinomycetes</taxon>
        <taxon>Micrococcales</taxon>
        <taxon>Microbacteriaceae</taxon>
        <taxon>Microbacterium</taxon>
    </lineage>
</organism>
<evidence type="ECO:0000313" key="10">
    <source>
        <dbReference type="EMBL" id="MBB4666857.1"/>
    </source>
</evidence>
<sequence>MTSVTPEPATTGTLNAEATIEQRETEGLSQGQIVRRRFFRHRGALIAMFVLAFIVLLSFTSVGISLWGIRIPGWWQYTWTQIPPVENRGAPTLSLIPEFLGGAGIRFGNHPFGQDEVGRDIFAVVMRGAQQSIMVMVIAGVVATIIGVVIGALAGYYRKATDAVLMRFTDIVITIPLIVIGSVLGRTFGNLGAAVLGVIIGLFAWTTLARLVRGEFLTLREREFVDAARVSGARDRRIIFRHILPNAVGVIVVNATLLMAGAILLESALSYIGFGVQSPDTSLGKIVSDNQAAFSTRPWLFWWPGVFIIVIALCVNFIGDGLRDAFDPRQKKMPSARAMARAGMGPSAAHAPATVDTTPSTDAPSVTMPGRAPYTGDTAGSQDPRPEDPHEGHGTDQSR</sequence>
<feature type="transmembrane region" description="Helical" evidence="7">
    <location>
        <begin position="243"/>
        <end position="265"/>
    </location>
</feature>
<keyword evidence="5 7" id="KW-1133">Transmembrane helix</keyword>
<evidence type="ECO:0000313" key="11">
    <source>
        <dbReference type="Proteomes" id="UP000573729"/>
    </source>
</evidence>
<dbReference type="Pfam" id="PF12911">
    <property type="entry name" value="OppC_N"/>
    <property type="match status" value="1"/>
</dbReference>
<name>A0A7W7BQB4_9MICO</name>
<dbReference type="GO" id="GO:0005886">
    <property type="term" value="C:plasma membrane"/>
    <property type="evidence" value="ECO:0007669"/>
    <property type="project" value="UniProtKB-SubCell"/>
</dbReference>
<dbReference type="InterPro" id="IPR050366">
    <property type="entry name" value="BP-dependent_transpt_permease"/>
</dbReference>
<feature type="compositionally biased region" description="Polar residues" evidence="8">
    <location>
        <begin position="355"/>
        <end position="364"/>
    </location>
</feature>
<dbReference type="InterPro" id="IPR035906">
    <property type="entry name" value="MetI-like_sf"/>
</dbReference>
<feature type="transmembrane region" description="Helical" evidence="7">
    <location>
        <begin position="45"/>
        <end position="69"/>
    </location>
</feature>
<feature type="transmembrane region" description="Helical" evidence="7">
    <location>
        <begin position="191"/>
        <end position="212"/>
    </location>
</feature>
<reference evidence="10 11" key="1">
    <citation type="submission" date="2020-08" db="EMBL/GenBank/DDBJ databases">
        <title>Sequencing the genomes of 1000 actinobacteria strains.</title>
        <authorList>
            <person name="Klenk H.-P."/>
        </authorList>
    </citation>
    <scope>NUCLEOTIDE SEQUENCE [LARGE SCALE GENOMIC DNA]</scope>
    <source>
        <strain evidence="10 11">DSM 24947</strain>
    </source>
</reference>
<dbReference type="PROSITE" id="PS50928">
    <property type="entry name" value="ABC_TM1"/>
    <property type="match status" value="1"/>
</dbReference>
<evidence type="ECO:0000256" key="7">
    <source>
        <dbReference type="RuleBase" id="RU363032"/>
    </source>
</evidence>
<comment type="similarity">
    <text evidence="7">Belongs to the binding-protein-dependent transport system permease family.</text>
</comment>
<dbReference type="InterPro" id="IPR000515">
    <property type="entry name" value="MetI-like"/>
</dbReference>
<dbReference type="Proteomes" id="UP000573729">
    <property type="component" value="Unassembled WGS sequence"/>
</dbReference>
<dbReference type="GO" id="GO:0055085">
    <property type="term" value="P:transmembrane transport"/>
    <property type="evidence" value="ECO:0007669"/>
    <property type="project" value="InterPro"/>
</dbReference>
<evidence type="ECO:0000259" key="9">
    <source>
        <dbReference type="PROSITE" id="PS50928"/>
    </source>
</evidence>
<dbReference type="CDD" id="cd06261">
    <property type="entry name" value="TM_PBP2"/>
    <property type="match status" value="1"/>
</dbReference>
<proteinExistence type="inferred from homology"/>
<evidence type="ECO:0000256" key="6">
    <source>
        <dbReference type="ARBA" id="ARBA00023136"/>
    </source>
</evidence>
<evidence type="ECO:0000256" key="3">
    <source>
        <dbReference type="ARBA" id="ARBA00022475"/>
    </source>
</evidence>
<feature type="transmembrane region" description="Helical" evidence="7">
    <location>
        <begin position="300"/>
        <end position="322"/>
    </location>
</feature>
<gene>
    <name evidence="10" type="ORF">BKA24_001566</name>
</gene>
<evidence type="ECO:0000256" key="2">
    <source>
        <dbReference type="ARBA" id="ARBA00022448"/>
    </source>
</evidence>
<feature type="region of interest" description="Disordered" evidence="8">
    <location>
        <begin position="333"/>
        <end position="399"/>
    </location>
</feature>
<evidence type="ECO:0000256" key="1">
    <source>
        <dbReference type="ARBA" id="ARBA00004651"/>
    </source>
</evidence>
<dbReference type="PANTHER" id="PTHR43386:SF1">
    <property type="entry name" value="D,D-DIPEPTIDE TRANSPORT SYSTEM PERMEASE PROTEIN DDPC-RELATED"/>
    <property type="match status" value="1"/>
</dbReference>
<evidence type="ECO:0000256" key="4">
    <source>
        <dbReference type="ARBA" id="ARBA00022692"/>
    </source>
</evidence>
<dbReference type="SUPFAM" id="SSF161098">
    <property type="entry name" value="MetI-like"/>
    <property type="match status" value="1"/>
</dbReference>
<feature type="compositionally biased region" description="Basic and acidic residues" evidence="8">
    <location>
        <begin position="384"/>
        <end position="399"/>
    </location>
</feature>
<keyword evidence="4 7" id="KW-0812">Transmembrane</keyword>
<comment type="caution">
    <text evidence="10">The sequence shown here is derived from an EMBL/GenBank/DDBJ whole genome shotgun (WGS) entry which is preliminary data.</text>
</comment>
<keyword evidence="6 7" id="KW-0472">Membrane</keyword>
<dbReference type="AlphaFoldDB" id="A0A7W7BQB4"/>
<feature type="transmembrane region" description="Helical" evidence="7">
    <location>
        <begin position="164"/>
        <end position="185"/>
    </location>
</feature>
<evidence type="ECO:0000256" key="8">
    <source>
        <dbReference type="SAM" id="MobiDB-lite"/>
    </source>
</evidence>
<dbReference type="PANTHER" id="PTHR43386">
    <property type="entry name" value="OLIGOPEPTIDE TRANSPORT SYSTEM PERMEASE PROTEIN APPC"/>
    <property type="match status" value="1"/>
</dbReference>
<dbReference type="EMBL" id="JACHMD010000001">
    <property type="protein sequence ID" value="MBB4666857.1"/>
    <property type="molecule type" value="Genomic_DNA"/>
</dbReference>
<protein>
    <submittedName>
        <fullName evidence="10">Peptide/nickel transport system permease protein</fullName>
    </submittedName>
</protein>
<keyword evidence="3" id="KW-1003">Cell membrane</keyword>
<feature type="transmembrane region" description="Helical" evidence="7">
    <location>
        <begin position="133"/>
        <end position="157"/>
    </location>
</feature>
<dbReference type="RefSeq" id="WP_184216769.1">
    <property type="nucleotide sequence ID" value="NZ_JACHMD010000001.1"/>
</dbReference>
<dbReference type="InterPro" id="IPR025966">
    <property type="entry name" value="OppC_N"/>
</dbReference>
<keyword evidence="2 7" id="KW-0813">Transport</keyword>
<dbReference type="Pfam" id="PF00528">
    <property type="entry name" value="BPD_transp_1"/>
    <property type="match status" value="1"/>
</dbReference>
<comment type="subcellular location">
    <subcellularLocation>
        <location evidence="1 7">Cell membrane</location>
        <topology evidence="1 7">Multi-pass membrane protein</topology>
    </subcellularLocation>
</comment>
<feature type="domain" description="ABC transmembrane type-1" evidence="9">
    <location>
        <begin position="129"/>
        <end position="319"/>
    </location>
</feature>
<accession>A0A7W7BQB4</accession>